<keyword evidence="3" id="KW-1185">Reference proteome</keyword>
<evidence type="ECO:0000313" key="3">
    <source>
        <dbReference type="Proteomes" id="UP000235616"/>
    </source>
</evidence>
<organism evidence="2 3">
    <name type="scientific">Trinickia dabaoshanensis</name>
    <dbReference type="NCBI Taxonomy" id="564714"/>
    <lineage>
        <taxon>Bacteria</taxon>
        <taxon>Pseudomonadati</taxon>
        <taxon>Pseudomonadota</taxon>
        <taxon>Betaproteobacteria</taxon>
        <taxon>Burkholderiales</taxon>
        <taxon>Burkholderiaceae</taxon>
        <taxon>Trinickia</taxon>
    </lineage>
</organism>
<name>A0A2N7VPR5_9BURK</name>
<reference evidence="2 3" key="1">
    <citation type="submission" date="2018-01" db="EMBL/GenBank/DDBJ databases">
        <title>Whole genome analyses suggest that Burkholderia sensu lato contains two further novel genera in the rhizoxinica-symbiotica group Mycetohabitans gen. nov., and Trinickia gen. nov.: implications for the evolution of diazotrophy and nodulation in the Burkholderiaceae.</title>
        <authorList>
            <person name="Estrada-de los Santos P."/>
            <person name="Palmer M."/>
            <person name="Chavez-Ramirez B."/>
            <person name="Beukes C."/>
            <person name="Steenkamp E.T."/>
            <person name="Hirsch A.M."/>
            <person name="Manyaka P."/>
            <person name="Maluk M."/>
            <person name="Lafos M."/>
            <person name="Crook M."/>
            <person name="Gross E."/>
            <person name="Simon M.F."/>
            <person name="Bueno dos Reis Junior F."/>
            <person name="Poole P.S."/>
            <person name="Venter S.N."/>
            <person name="James E.K."/>
        </authorList>
    </citation>
    <scope>NUCLEOTIDE SEQUENCE [LARGE SCALE GENOMIC DNA]</scope>
    <source>
        <strain evidence="2 3">GIMN1.004</strain>
    </source>
</reference>
<comment type="caution">
    <text evidence="2">The sequence shown here is derived from an EMBL/GenBank/DDBJ whole genome shotgun (WGS) entry which is preliminary data.</text>
</comment>
<dbReference type="AlphaFoldDB" id="A0A2N7VPR5"/>
<accession>A0A2N7VPR5</accession>
<dbReference type="Proteomes" id="UP000235616">
    <property type="component" value="Unassembled WGS sequence"/>
</dbReference>
<sequence length="97" mass="11143">METAMHAHPFKRFVSWLFRMPRSGVASTGRTNGAAPSVLEFDPFWHGDHWQNLLASPMDARHYVMEDWALPREDDATEANSYGGAEDKQRGRRRLRG</sequence>
<dbReference type="EMBL" id="PNYA01000012">
    <property type="protein sequence ID" value="PMS19085.1"/>
    <property type="molecule type" value="Genomic_DNA"/>
</dbReference>
<feature type="region of interest" description="Disordered" evidence="1">
    <location>
        <begin position="75"/>
        <end position="97"/>
    </location>
</feature>
<evidence type="ECO:0000313" key="2">
    <source>
        <dbReference type="EMBL" id="PMS19085.1"/>
    </source>
</evidence>
<proteinExistence type="predicted"/>
<gene>
    <name evidence="2" type="ORF">C0Z18_14790</name>
</gene>
<evidence type="ECO:0000256" key="1">
    <source>
        <dbReference type="SAM" id="MobiDB-lite"/>
    </source>
</evidence>
<protein>
    <submittedName>
        <fullName evidence="2">Uncharacterized protein</fullName>
    </submittedName>
</protein>